<feature type="compositionally biased region" description="Basic and acidic residues" evidence="1">
    <location>
        <begin position="78"/>
        <end position="88"/>
    </location>
</feature>
<evidence type="ECO:0000313" key="3">
    <source>
        <dbReference type="Proteomes" id="UP000499080"/>
    </source>
</evidence>
<feature type="region of interest" description="Disordered" evidence="1">
    <location>
        <begin position="39"/>
        <end position="88"/>
    </location>
</feature>
<dbReference type="Proteomes" id="UP000499080">
    <property type="component" value="Unassembled WGS sequence"/>
</dbReference>
<dbReference type="EMBL" id="BGPR01008171">
    <property type="protein sequence ID" value="GBN32002.1"/>
    <property type="molecule type" value="Genomic_DNA"/>
</dbReference>
<dbReference type="AlphaFoldDB" id="A0A4Y2MZJ7"/>
<protein>
    <submittedName>
        <fullName evidence="2">Uncharacterized protein</fullName>
    </submittedName>
</protein>
<comment type="caution">
    <text evidence="2">The sequence shown here is derived from an EMBL/GenBank/DDBJ whole genome shotgun (WGS) entry which is preliminary data.</text>
</comment>
<accession>A0A4Y2MZJ7</accession>
<sequence>MLERSDTAYFETTPLVSGSRPNSVYMALVRAKSATGVIRPPAGGAEVWREESSGIASSSSARYPKLRYPSQNSPRVASKRDTNVTKLN</sequence>
<organism evidence="2 3">
    <name type="scientific">Araneus ventricosus</name>
    <name type="common">Orbweaver spider</name>
    <name type="synonym">Epeira ventricosa</name>
    <dbReference type="NCBI Taxonomy" id="182803"/>
    <lineage>
        <taxon>Eukaryota</taxon>
        <taxon>Metazoa</taxon>
        <taxon>Ecdysozoa</taxon>
        <taxon>Arthropoda</taxon>
        <taxon>Chelicerata</taxon>
        <taxon>Arachnida</taxon>
        <taxon>Araneae</taxon>
        <taxon>Araneomorphae</taxon>
        <taxon>Entelegynae</taxon>
        <taxon>Araneoidea</taxon>
        <taxon>Araneidae</taxon>
        <taxon>Araneus</taxon>
    </lineage>
</organism>
<proteinExistence type="predicted"/>
<name>A0A4Y2MZJ7_ARAVE</name>
<gene>
    <name evidence="2" type="ORF">AVEN_216816_1</name>
</gene>
<evidence type="ECO:0000256" key="1">
    <source>
        <dbReference type="SAM" id="MobiDB-lite"/>
    </source>
</evidence>
<evidence type="ECO:0000313" key="2">
    <source>
        <dbReference type="EMBL" id="GBN32002.1"/>
    </source>
</evidence>
<reference evidence="2 3" key="1">
    <citation type="journal article" date="2019" name="Sci. Rep.">
        <title>Orb-weaving spider Araneus ventricosus genome elucidates the spidroin gene catalogue.</title>
        <authorList>
            <person name="Kono N."/>
            <person name="Nakamura H."/>
            <person name="Ohtoshi R."/>
            <person name="Moran D.A.P."/>
            <person name="Shinohara A."/>
            <person name="Yoshida Y."/>
            <person name="Fujiwara M."/>
            <person name="Mori M."/>
            <person name="Tomita M."/>
            <person name="Arakawa K."/>
        </authorList>
    </citation>
    <scope>NUCLEOTIDE SEQUENCE [LARGE SCALE GENOMIC DNA]</scope>
</reference>
<keyword evidence="3" id="KW-1185">Reference proteome</keyword>